<feature type="signal peptide" evidence="19">
    <location>
        <begin position="1"/>
        <end position="16"/>
    </location>
</feature>
<evidence type="ECO:0000256" key="2">
    <source>
        <dbReference type="ARBA" id="ARBA00004604"/>
    </source>
</evidence>
<evidence type="ECO:0000256" key="10">
    <source>
        <dbReference type="ARBA" id="ARBA00023163"/>
    </source>
</evidence>
<comment type="similarity">
    <text evidence="13">Belongs to the WD repeat PWP1 family.</text>
</comment>
<evidence type="ECO:0000256" key="6">
    <source>
        <dbReference type="ARBA" id="ARBA00022574"/>
    </source>
</evidence>
<dbReference type="AlphaFoldDB" id="M7BCN8"/>
<evidence type="ECO:0000256" key="15">
    <source>
        <dbReference type="ARBA" id="ARBA00069848"/>
    </source>
</evidence>
<dbReference type="InterPro" id="IPR019775">
    <property type="entry name" value="WD40_repeat_CS"/>
</dbReference>
<dbReference type="InterPro" id="IPR015943">
    <property type="entry name" value="WD40/YVTN_repeat-like_dom_sf"/>
</dbReference>
<feature type="region of interest" description="Disordered" evidence="18">
    <location>
        <begin position="895"/>
        <end position="920"/>
    </location>
</feature>
<keyword evidence="8" id="KW-0805">Transcription regulation</keyword>
<dbReference type="GO" id="GO:0042254">
    <property type="term" value="P:ribosome biogenesis"/>
    <property type="evidence" value="ECO:0007669"/>
    <property type="project" value="UniProtKB-KW"/>
</dbReference>
<dbReference type="InterPro" id="IPR001680">
    <property type="entry name" value="WD40_rpt"/>
</dbReference>
<keyword evidence="19" id="KW-0732">Signal</keyword>
<evidence type="ECO:0000256" key="8">
    <source>
        <dbReference type="ARBA" id="ARBA00023015"/>
    </source>
</evidence>
<keyword evidence="4" id="KW-0690">Ribosome biogenesis</keyword>
<dbReference type="eggNOG" id="KOG0270">
    <property type="taxonomic scope" value="Eukaryota"/>
</dbReference>
<keyword evidence="3" id="KW-0158">Chromosome</keyword>
<dbReference type="InterPro" id="IPR000210">
    <property type="entry name" value="BTB/POZ_dom"/>
</dbReference>
<dbReference type="EMBL" id="KB553237">
    <property type="protein sequence ID" value="EMP29903.1"/>
    <property type="molecule type" value="Genomic_DNA"/>
</dbReference>
<dbReference type="PROSITE" id="PS50294">
    <property type="entry name" value="WD_REPEATS_REGION"/>
    <property type="match status" value="2"/>
</dbReference>
<dbReference type="InterPro" id="IPR036770">
    <property type="entry name" value="Ankyrin_rpt-contain_sf"/>
</dbReference>
<feature type="domain" description="BTB" evidence="20">
    <location>
        <begin position="585"/>
        <end position="645"/>
    </location>
</feature>
<keyword evidence="6 17" id="KW-0853">WD repeat</keyword>
<dbReference type="PROSITE" id="PS50082">
    <property type="entry name" value="WD_REPEATS_2"/>
    <property type="match status" value="2"/>
</dbReference>
<dbReference type="Gene3D" id="1.25.40.20">
    <property type="entry name" value="Ankyrin repeat-containing domain"/>
    <property type="match status" value="1"/>
</dbReference>
<dbReference type="SMART" id="SM00225">
    <property type="entry name" value="BTB"/>
    <property type="match status" value="1"/>
</dbReference>
<dbReference type="SUPFAM" id="SSF50978">
    <property type="entry name" value="WD40 repeat-like"/>
    <property type="match status" value="1"/>
</dbReference>
<keyword evidence="11" id="KW-0539">Nucleus</keyword>
<evidence type="ECO:0000256" key="3">
    <source>
        <dbReference type="ARBA" id="ARBA00022454"/>
    </source>
</evidence>
<evidence type="ECO:0000256" key="7">
    <source>
        <dbReference type="ARBA" id="ARBA00022737"/>
    </source>
</evidence>
<dbReference type="STRING" id="8469.M7BCN8"/>
<dbReference type="SUPFAM" id="SSF48403">
    <property type="entry name" value="Ankyrin repeat"/>
    <property type="match status" value="1"/>
</dbReference>
<evidence type="ECO:0000256" key="11">
    <source>
        <dbReference type="ARBA" id="ARBA00023242"/>
    </source>
</evidence>
<feature type="region of interest" description="Disordered" evidence="18">
    <location>
        <begin position="724"/>
        <end position="761"/>
    </location>
</feature>
<dbReference type="Gene3D" id="2.130.10.10">
    <property type="entry name" value="YVTN repeat-like/Quinoprotein amine dehydrogenase"/>
    <property type="match status" value="1"/>
</dbReference>
<dbReference type="PANTHER" id="PTHR46071:SF1">
    <property type="entry name" value="ANKYRIN REPEAT AND BTB_POZ DOMAIN-CONTAINING PROTEIN 3"/>
    <property type="match status" value="1"/>
</dbReference>
<dbReference type="InterPro" id="IPR052089">
    <property type="entry name" value="Ankyrin-BTB/POZ_domain"/>
</dbReference>
<feature type="compositionally biased region" description="Basic residues" evidence="18">
    <location>
        <begin position="895"/>
        <end position="905"/>
    </location>
</feature>
<dbReference type="SUPFAM" id="SSF54695">
    <property type="entry name" value="POZ domain"/>
    <property type="match status" value="1"/>
</dbReference>
<feature type="repeat" description="WD" evidence="17">
    <location>
        <begin position="1042"/>
        <end position="1076"/>
    </location>
</feature>
<feature type="repeat" description="WD" evidence="17">
    <location>
        <begin position="913"/>
        <end position="955"/>
    </location>
</feature>
<dbReference type="GO" id="GO:0006355">
    <property type="term" value="P:regulation of DNA-templated transcription"/>
    <property type="evidence" value="ECO:0007669"/>
    <property type="project" value="UniProtKB-ARBA"/>
</dbReference>
<dbReference type="CDD" id="cd18351">
    <property type="entry name" value="BTB_POZ_BTBD11"/>
    <property type="match status" value="1"/>
</dbReference>
<dbReference type="GO" id="GO:0005730">
    <property type="term" value="C:nucleolus"/>
    <property type="evidence" value="ECO:0007669"/>
    <property type="project" value="UniProtKB-SubCell"/>
</dbReference>
<dbReference type="Proteomes" id="UP000031443">
    <property type="component" value="Unassembled WGS sequence"/>
</dbReference>
<accession>M7BCN8</accession>
<evidence type="ECO:0000256" key="9">
    <source>
        <dbReference type="ARBA" id="ARBA00023043"/>
    </source>
</evidence>
<dbReference type="InterPro" id="IPR036322">
    <property type="entry name" value="WD40_repeat_dom_sf"/>
</dbReference>
<evidence type="ECO:0000256" key="18">
    <source>
        <dbReference type="SAM" id="MobiDB-lite"/>
    </source>
</evidence>
<evidence type="ECO:0000256" key="17">
    <source>
        <dbReference type="PROSITE-ProRule" id="PRU00221"/>
    </source>
</evidence>
<evidence type="ECO:0000256" key="1">
    <source>
        <dbReference type="ARBA" id="ARBA00004286"/>
    </source>
</evidence>
<keyword evidence="10" id="KW-0804">Transcription</keyword>
<sequence length="1164" mass="129867">MVFSFLSLLLTLGVLCLPDSLNLHKDQQRSNKPGEVQMFSQSELRTIEQSLLATRVGSITELSDLVSRAMHHLQPLNSKQHGNGTPMHHKQGSLYWEPEALYTLCYFMHCPQMEWENPNVEPSKVTLQIERPFIVLPPLMEWIRVALAHAGHRRSFSVDSDDVRQAARLLLPGVDCEPRQLNAPSLSAVLFCTEQGSQKGGMKSVKKLGSRPAAAALQLPGSEGSAAASSSAELFLTIHRIDDCFCASRKLDAVATEAKFKQDLGFRMLNCGRTDLVKQAISLLGPDGINSMSEQVVSTAHKYPSVHPETRHWTALTFAVLHGHIPVVQLLLDAGAKVEGSLEHGEENYSETPLQLAAAAGNFELVTLLLERGADPMIGTMYRNGISMTPQGDMNSFSQAAAHGHRNVFRKLLAQPEKEKSDILSLEEILAEGTDLADAAPAPLCASRNSKAKLKALKEAMYHSAEHGYVDVTIDIRSIGVPWTLHTWLESLRTSFQQHRRPLIQCLLKEFKSIQEEEYTEELITHGLPLMFEILKASKNEVISQQLSVIFTHCYGPYPIPKLVEIKRKQTSRLDPHFLNNKEMSDVTFLVEGRPFYAHRVLLFTASPRFKALLSSKPSAENTCIEISYVKYPIFQLVMQYLYYGGAESLLIKNNEIMELLSAAKFFQLEALQRHCEIICAKSINTENCVDIYNHAKVKQLYVCACMSVYPDCVKFIAREEADGSDEEEHGQAAEDSMDVASGETAEPPQEDGDQEEDTEKLNEDELAEYGLDKYDEEENTGVCLEHADGLEQYEQEDFLIKPSDNLIICGRVDKDHCSLEVHLYNHEEDSFYVHHDILLPAYPLSVEWLNFDPNPDESPGNYVAVGNMTPVIEVWDLDIVDCLEPVFSLGSKKEKKKKKKKGKKNSSAEGNPDGHTDAVLDLSWNKQNRNVLASASADSTVILWDMSVGKPAANLTLHMDKVQTLQFHPFETQTLVSGSYDKSAVLYDCRSPQDNHRIWRFSGQVERVTWNHFSPCNFLASTEDGFVYCLDARSDKPLFTLKAHDEEVSGLQLSSQIKGCLVTSSADKYVKIWDILGDKPSLIHSRDMKMGVLFCAACCPDLPFVYAFGGEREGLRVWDISSISAVNEVFGSRERLVAANTNSATSSSFASSSSKNPEAEMES</sequence>
<dbReference type="SMART" id="SM00248">
    <property type="entry name" value="ANK"/>
    <property type="match status" value="3"/>
</dbReference>
<dbReference type="InterPro" id="IPR011333">
    <property type="entry name" value="SKP1/BTB/POZ_sf"/>
</dbReference>
<dbReference type="FunFam" id="2.130.10.10:FF:000241">
    <property type="entry name" value="periodic tryptophan protein 1 homolog"/>
    <property type="match status" value="1"/>
</dbReference>
<gene>
    <name evidence="21" type="ORF">UY3_13003</name>
</gene>
<feature type="compositionally biased region" description="Acidic residues" evidence="18">
    <location>
        <begin position="749"/>
        <end position="761"/>
    </location>
</feature>
<evidence type="ECO:0000256" key="14">
    <source>
        <dbReference type="ARBA" id="ARBA00062717"/>
    </source>
</evidence>
<dbReference type="Gene3D" id="3.30.710.10">
    <property type="entry name" value="Potassium Channel Kv1.1, Chain A"/>
    <property type="match status" value="1"/>
</dbReference>
<name>M7BCN8_CHEMY</name>
<dbReference type="Pfam" id="PF00651">
    <property type="entry name" value="BTB"/>
    <property type="match status" value="1"/>
</dbReference>
<reference evidence="22" key="1">
    <citation type="journal article" date="2013" name="Nat. Genet.">
        <title>The draft genomes of soft-shell turtle and green sea turtle yield insights into the development and evolution of the turtle-specific body plan.</title>
        <authorList>
            <person name="Wang Z."/>
            <person name="Pascual-Anaya J."/>
            <person name="Zadissa A."/>
            <person name="Li W."/>
            <person name="Niimura Y."/>
            <person name="Huang Z."/>
            <person name="Li C."/>
            <person name="White S."/>
            <person name="Xiong Z."/>
            <person name="Fang D."/>
            <person name="Wang B."/>
            <person name="Ming Y."/>
            <person name="Chen Y."/>
            <person name="Zheng Y."/>
            <person name="Kuraku S."/>
            <person name="Pignatelli M."/>
            <person name="Herrero J."/>
            <person name="Beal K."/>
            <person name="Nozawa M."/>
            <person name="Li Q."/>
            <person name="Wang J."/>
            <person name="Zhang H."/>
            <person name="Yu L."/>
            <person name="Shigenobu S."/>
            <person name="Wang J."/>
            <person name="Liu J."/>
            <person name="Flicek P."/>
            <person name="Searle S."/>
            <person name="Wang J."/>
            <person name="Kuratani S."/>
            <person name="Yin Y."/>
            <person name="Aken B."/>
            <person name="Zhang G."/>
            <person name="Irie N."/>
        </authorList>
    </citation>
    <scope>NUCLEOTIDE SEQUENCE [LARGE SCALE GENOMIC DNA]</scope>
</reference>
<comment type="subunit">
    <text evidence="14">Associates with the RNA polymerase (Pol I) complex. Interacts with POLR1E.</text>
</comment>
<dbReference type="GO" id="GO:0005694">
    <property type="term" value="C:chromosome"/>
    <property type="evidence" value="ECO:0007669"/>
    <property type="project" value="UniProtKB-SubCell"/>
</dbReference>
<keyword evidence="5" id="KW-0597">Phosphoprotein</keyword>
<feature type="chain" id="PRO_5004080002" description="Periodic tryptophan protein 1 homolog" evidence="19">
    <location>
        <begin position="17"/>
        <end position="1164"/>
    </location>
</feature>
<dbReference type="PROSITE" id="PS00678">
    <property type="entry name" value="WD_REPEATS_1"/>
    <property type="match status" value="2"/>
</dbReference>
<comment type="subcellular location">
    <subcellularLocation>
        <location evidence="1">Chromosome</location>
    </subcellularLocation>
    <subcellularLocation>
        <location evidence="2">Nucleus</location>
        <location evidence="2">Nucleolus</location>
    </subcellularLocation>
</comment>
<dbReference type="PROSITE" id="PS50088">
    <property type="entry name" value="ANK_REPEAT"/>
    <property type="match status" value="2"/>
</dbReference>
<feature type="region of interest" description="Disordered" evidence="18">
    <location>
        <begin position="1143"/>
        <end position="1164"/>
    </location>
</feature>
<dbReference type="Pfam" id="PF12796">
    <property type="entry name" value="Ank_2"/>
    <property type="match status" value="1"/>
</dbReference>
<dbReference type="FunFam" id="3.30.710.10:FF:000030">
    <property type="entry name" value="Ankyrin repeat and BTB/POZ domain-containing protein BTBD11"/>
    <property type="match status" value="1"/>
</dbReference>
<dbReference type="PROSITE" id="PS50297">
    <property type="entry name" value="ANK_REP_REGION"/>
    <property type="match status" value="2"/>
</dbReference>
<dbReference type="PROSITE" id="PS50097">
    <property type="entry name" value="BTB"/>
    <property type="match status" value="1"/>
</dbReference>
<protein>
    <recommendedName>
        <fullName evidence="15">Periodic tryptophan protein 1 homolog</fullName>
    </recommendedName>
</protein>
<dbReference type="Pfam" id="PF00400">
    <property type="entry name" value="WD40"/>
    <property type="match status" value="3"/>
</dbReference>
<dbReference type="PANTHER" id="PTHR46071">
    <property type="entry name" value="ANKYRIN REPEAT AND BTB/POZ DOMAIN-CONTAINING"/>
    <property type="match status" value="1"/>
</dbReference>
<dbReference type="InterPro" id="IPR002110">
    <property type="entry name" value="Ankyrin_rpt"/>
</dbReference>
<evidence type="ECO:0000259" key="20">
    <source>
        <dbReference type="PROSITE" id="PS50097"/>
    </source>
</evidence>
<keyword evidence="7" id="KW-0677">Repeat</keyword>
<dbReference type="SMART" id="SM00320">
    <property type="entry name" value="WD40"/>
    <property type="match status" value="5"/>
</dbReference>
<evidence type="ECO:0000313" key="21">
    <source>
        <dbReference type="EMBL" id="EMP29903.1"/>
    </source>
</evidence>
<evidence type="ECO:0000256" key="16">
    <source>
        <dbReference type="PROSITE-ProRule" id="PRU00023"/>
    </source>
</evidence>
<evidence type="ECO:0000256" key="4">
    <source>
        <dbReference type="ARBA" id="ARBA00022517"/>
    </source>
</evidence>
<keyword evidence="22" id="KW-1185">Reference proteome</keyword>
<evidence type="ECO:0000256" key="12">
    <source>
        <dbReference type="ARBA" id="ARBA00059325"/>
    </source>
</evidence>
<proteinExistence type="inferred from homology"/>
<keyword evidence="9 16" id="KW-0040">ANK repeat</keyword>
<feature type="repeat" description="ANK" evidence="16">
    <location>
        <begin position="349"/>
        <end position="375"/>
    </location>
</feature>
<organism evidence="21 22">
    <name type="scientific">Chelonia mydas</name>
    <name type="common">Green sea-turtle</name>
    <name type="synonym">Chelonia agassizi</name>
    <dbReference type="NCBI Taxonomy" id="8469"/>
    <lineage>
        <taxon>Eukaryota</taxon>
        <taxon>Metazoa</taxon>
        <taxon>Chordata</taxon>
        <taxon>Craniata</taxon>
        <taxon>Vertebrata</taxon>
        <taxon>Euteleostomi</taxon>
        <taxon>Archelosauria</taxon>
        <taxon>Testudinata</taxon>
        <taxon>Testudines</taxon>
        <taxon>Cryptodira</taxon>
        <taxon>Durocryptodira</taxon>
        <taxon>Americhelydia</taxon>
        <taxon>Chelonioidea</taxon>
        <taxon>Cheloniidae</taxon>
        <taxon>Chelonia</taxon>
    </lineage>
</organism>
<evidence type="ECO:0000313" key="22">
    <source>
        <dbReference type="Proteomes" id="UP000031443"/>
    </source>
</evidence>
<feature type="compositionally biased region" description="Low complexity" evidence="18">
    <location>
        <begin position="1143"/>
        <end position="1155"/>
    </location>
</feature>
<evidence type="ECO:0000256" key="19">
    <source>
        <dbReference type="SAM" id="SignalP"/>
    </source>
</evidence>
<evidence type="ECO:0000256" key="5">
    <source>
        <dbReference type="ARBA" id="ARBA00022553"/>
    </source>
</evidence>
<evidence type="ECO:0000256" key="13">
    <source>
        <dbReference type="ARBA" id="ARBA00060899"/>
    </source>
</evidence>
<comment type="function">
    <text evidence="12">Chromatin-associated factor that regulates transcription. Regulates Pol I-mediated rRNA biogenesis and, probably, Pol III-mediated transcription. Regulates the epigenetic status of rDNA.</text>
</comment>
<feature type="repeat" description="ANK" evidence="16">
    <location>
        <begin position="311"/>
        <end position="343"/>
    </location>
</feature>
<dbReference type="FunFam" id="1.25.40.20:FF:000045">
    <property type="entry name" value="Ankyrin repeat and BTB/POZ domain-containing protein 2"/>
    <property type="match status" value="1"/>
</dbReference>